<reference evidence="1 2" key="1">
    <citation type="submission" date="2020-04" db="EMBL/GenBank/DDBJ databases">
        <title>Draft Whole-Genome sequence of Marichromatium bheemlicum DSM 18632, type strain.</title>
        <authorList>
            <person name="Kyndt J.A."/>
            <person name="Meyer T.E."/>
        </authorList>
    </citation>
    <scope>NUCLEOTIDE SEQUENCE [LARGE SCALE GENOMIC DNA]</scope>
    <source>
        <strain evidence="1 2">DSM 18632</strain>
    </source>
</reference>
<name>A0ABX1I4V6_9GAMM</name>
<evidence type="ECO:0000313" key="1">
    <source>
        <dbReference type="EMBL" id="NKN32039.1"/>
    </source>
</evidence>
<proteinExistence type="predicted"/>
<dbReference type="RefSeq" id="WP_168666166.1">
    <property type="nucleotide sequence ID" value="NZ_JAAXKX010000002.1"/>
</dbReference>
<dbReference type="EMBL" id="JAAXKX010000002">
    <property type="protein sequence ID" value="NKN32039.1"/>
    <property type="molecule type" value="Genomic_DNA"/>
</dbReference>
<organism evidence="1 2">
    <name type="scientific">Marichromatium bheemlicum</name>
    <dbReference type="NCBI Taxonomy" id="365339"/>
    <lineage>
        <taxon>Bacteria</taxon>
        <taxon>Pseudomonadati</taxon>
        <taxon>Pseudomonadota</taxon>
        <taxon>Gammaproteobacteria</taxon>
        <taxon>Chromatiales</taxon>
        <taxon>Chromatiaceae</taxon>
        <taxon>Marichromatium</taxon>
    </lineage>
</organism>
<accession>A0ABX1I4V6</accession>
<protein>
    <submittedName>
        <fullName evidence="1">Uncharacterized protein</fullName>
    </submittedName>
</protein>
<gene>
    <name evidence="1" type="ORF">HF203_02215</name>
</gene>
<comment type="caution">
    <text evidence="1">The sequence shown here is derived from an EMBL/GenBank/DDBJ whole genome shotgun (WGS) entry which is preliminary data.</text>
</comment>
<dbReference type="Proteomes" id="UP000740754">
    <property type="component" value="Unassembled WGS sequence"/>
</dbReference>
<evidence type="ECO:0000313" key="2">
    <source>
        <dbReference type="Proteomes" id="UP000740754"/>
    </source>
</evidence>
<keyword evidence="2" id="KW-1185">Reference proteome</keyword>
<sequence>MIDNDLIGDDAPSARVRLSRCWRCPVARWGRGPRPLLTRVSPRLDVCRVPGGEQARELARTWLETTDQGRWRLAPQTRAALCVLGGDSAPWETLIASSFARTGRRLRRQG</sequence>